<dbReference type="SMART" id="SM00987">
    <property type="entry name" value="UreE_C"/>
    <property type="match status" value="1"/>
</dbReference>
<dbReference type="InterPro" id="IPR005122">
    <property type="entry name" value="Uracil-DNA_glycosylase-like"/>
</dbReference>
<dbReference type="SMART" id="SM00986">
    <property type="entry name" value="UDG"/>
    <property type="match status" value="1"/>
</dbReference>
<protein>
    <recommendedName>
        <fullName evidence="7 9">Uracil-DNA glycosylase</fullName>
        <shortName evidence="7">UDG</shortName>
        <ecNumber evidence="7 9">3.2.2.27</ecNumber>
    </recommendedName>
</protein>
<gene>
    <name evidence="7" type="primary">UNG1</name>
    <name evidence="12" type="ORF">SCLCIDRAFT_1222050</name>
</gene>
<dbReference type="SUPFAM" id="SSF52141">
    <property type="entry name" value="Uracil-DNA glycosylase-like"/>
    <property type="match status" value="1"/>
</dbReference>
<dbReference type="Pfam" id="PF03167">
    <property type="entry name" value="UDG"/>
    <property type="match status" value="1"/>
</dbReference>
<dbReference type="EMBL" id="KN822156">
    <property type="protein sequence ID" value="KIM54349.1"/>
    <property type="molecule type" value="Genomic_DNA"/>
</dbReference>
<evidence type="ECO:0000256" key="10">
    <source>
        <dbReference type="SAM" id="MobiDB-lite"/>
    </source>
</evidence>
<evidence type="ECO:0000256" key="9">
    <source>
        <dbReference type="RuleBase" id="RU003780"/>
    </source>
</evidence>
<dbReference type="STRING" id="1036808.A0A0C3DD71"/>
<dbReference type="NCBIfam" id="NF003589">
    <property type="entry name" value="PRK05254.1-2"/>
    <property type="match status" value="1"/>
</dbReference>
<evidence type="ECO:0000256" key="6">
    <source>
        <dbReference type="ARBA" id="ARBA00023242"/>
    </source>
</evidence>
<accession>A0A0C3DD71</accession>
<evidence type="ECO:0000313" key="13">
    <source>
        <dbReference type="Proteomes" id="UP000053989"/>
    </source>
</evidence>
<dbReference type="NCBIfam" id="NF003592">
    <property type="entry name" value="PRK05254.1-5"/>
    <property type="match status" value="1"/>
</dbReference>
<dbReference type="PROSITE" id="PS00130">
    <property type="entry name" value="U_DNA_GLYCOSYLASE"/>
    <property type="match status" value="1"/>
</dbReference>
<comment type="function">
    <text evidence="7 9">Excises uracil residues from the DNA which can arise as a result of misincorporation of dUMP residues by DNA polymerase or due to deamination of cytosine.</text>
</comment>
<dbReference type="NCBIfam" id="NF003588">
    <property type="entry name" value="PRK05254.1-1"/>
    <property type="match status" value="1"/>
</dbReference>
<proteinExistence type="inferred from homology"/>
<feature type="domain" description="Uracil-DNA glycosylase-like" evidence="11">
    <location>
        <begin position="168"/>
        <end position="345"/>
    </location>
</feature>
<evidence type="ECO:0000256" key="3">
    <source>
        <dbReference type="ARBA" id="ARBA00022801"/>
    </source>
</evidence>
<dbReference type="GO" id="GO:0097510">
    <property type="term" value="P:base-excision repair, AP site formation via deaminated base removal"/>
    <property type="evidence" value="ECO:0007669"/>
    <property type="project" value="TreeGrafter"/>
</dbReference>
<evidence type="ECO:0000259" key="11">
    <source>
        <dbReference type="SMART" id="SM00986"/>
    </source>
</evidence>
<dbReference type="OrthoDB" id="10031947at2759"/>
<dbReference type="Gene3D" id="3.40.470.10">
    <property type="entry name" value="Uracil-DNA glycosylase-like domain"/>
    <property type="match status" value="1"/>
</dbReference>
<comment type="catalytic activity">
    <reaction evidence="7 9">
        <text>Hydrolyzes single-stranded DNA or mismatched double-stranded DNA and polynucleotides, releasing free uracil.</text>
        <dbReference type="EC" id="3.2.2.27"/>
    </reaction>
</comment>
<keyword evidence="3 7" id="KW-0378">Hydrolase</keyword>
<feature type="active site" description="Proton acceptor" evidence="7 8">
    <location>
        <position position="183"/>
    </location>
</feature>
<evidence type="ECO:0000256" key="5">
    <source>
        <dbReference type="ARBA" id="ARBA00023204"/>
    </source>
</evidence>
<keyword evidence="2 7" id="KW-0227">DNA damage</keyword>
<dbReference type="EC" id="3.2.2.27" evidence="7 9"/>
<dbReference type="GO" id="GO:0005739">
    <property type="term" value="C:mitochondrion"/>
    <property type="evidence" value="ECO:0007669"/>
    <property type="project" value="UniProtKB-SubCell"/>
</dbReference>
<dbReference type="InterPro" id="IPR036895">
    <property type="entry name" value="Uracil-DNA_glycosylase-like_sf"/>
</dbReference>
<dbReference type="GO" id="GO:0005634">
    <property type="term" value="C:nucleus"/>
    <property type="evidence" value="ECO:0007669"/>
    <property type="project" value="UniProtKB-SubCell"/>
</dbReference>
<name>A0A0C3DD71_9AGAM</name>
<dbReference type="Proteomes" id="UP000053989">
    <property type="component" value="Unassembled WGS sequence"/>
</dbReference>
<dbReference type="GO" id="GO:0004844">
    <property type="term" value="F:uracil DNA N-glycosylase activity"/>
    <property type="evidence" value="ECO:0007669"/>
    <property type="project" value="UniProtKB-UniRule"/>
</dbReference>
<keyword evidence="5 7" id="KW-0234">DNA repair</keyword>
<comment type="subcellular location">
    <subcellularLocation>
        <location evidence="7">Mitochondrion</location>
    </subcellularLocation>
    <subcellularLocation>
        <location evidence="7">Nucleus</location>
    </subcellularLocation>
</comment>
<dbReference type="HAMAP" id="MF_00148">
    <property type="entry name" value="UDG"/>
    <property type="match status" value="1"/>
</dbReference>
<keyword evidence="6 7" id="KW-0539">Nucleus</keyword>
<dbReference type="CDD" id="cd10027">
    <property type="entry name" value="UDG-F1-like"/>
    <property type="match status" value="1"/>
</dbReference>
<evidence type="ECO:0000256" key="7">
    <source>
        <dbReference type="HAMAP-Rule" id="MF_03166"/>
    </source>
</evidence>
<dbReference type="InterPro" id="IPR002043">
    <property type="entry name" value="UDG_fam1"/>
</dbReference>
<dbReference type="FunFam" id="3.40.470.10:FF:000007">
    <property type="entry name" value="Uracil-DNA glycosylase"/>
    <property type="match status" value="1"/>
</dbReference>
<dbReference type="PANTHER" id="PTHR11264:SF0">
    <property type="entry name" value="URACIL-DNA GLYCOSYLASE"/>
    <property type="match status" value="1"/>
</dbReference>
<dbReference type="NCBIfam" id="TIGR00628">
    <property type="entry name" value="ung"/>
    <property type="match status" value="1"/>
</dbReference>
<dbReference type="InterPro" id="IPR018085">
    <property type="entry name" value="Ura-DNA_Glyclase_AS"/>
</dbReference>
<keyword evidence="4 7" id="KW-0496">Mitochondrion</keyword>
<sequence>MTEEKRVESLEDVENTAVEADAAPSSSQQSTQSTASTATVSNKRQRSILDMFSSQDSGSDSKPAVKKTKIANGTAKITAGAAGQLEPLNSIPFSLTEYIESVPVEDRKFLELECECMGKSWLKLLKDEIKKPYFIDLKKFLWNEGVHGPNDNVTGKIYPSPRNIYTWSNTPLGKVRVVIVGQDPYHGPNQAHGLCFSVPKGVSVPPSLHNIYKEIKSEYPDFEPPKHGNLTSWAENGVLMLNTCLTVKANQAGSHSGRGWEQFTDKVVDVVDRYGGANLNSGDGSDARGIGRGVVFLAWGAWAGKRVAKLNKTKHLILTSAHPSPLSARKGFMGNGHFRAANDWLEKKYGAEGKVDWCRLDYPTC</sequence>
<dbReference type="InParanoid" id="A0A0C3DD71"/>
<feature type="compositionally biased region" description="Low complexity" evidence="10">
    <location>
        <begin position="22"/>
        <end position="39"/>
    </location>
</feature>
<keyword evidence="13" id="KW-1185">Reference proteome</keyword>
<dbReference type="PANTHER" id="PTHR11264">
    <property type="entry name" value="URACIL-DNA GLYCOSYLASE"/>
    <property type="match status" value="1"/>
</dbReference>
<dbReference type="HOGENOM" id="CLU_032162_2_2_1"/>
<comment type="similarity">
    <text evidence="1 7 9">Belongs to the uracil-DNA glycosylase (UDG) superfamily. UNG family.</text>
</comment>
<evidence type="ECO:0000256" key="1">
    <source>
        <dbReference type="ARBA" id="ARBA00008184"/>
    </source>
</evidence>
<evidence type="ECO:0000256" key="8">
    <source>
        <dbReference type="PROSITE-ProRule" id="PRU10072"/>
    </source>
</evidence>
<evidence type="ECO:0000313" key="12">
    <source>
        <dbReference type="EMBL" id="KIM54349.1"/>
    </source>
</evidence>
<feature type="region of interest" description="Disordered" evidence="10">
    <location>
        <begin position="1"/>
        <end position="65"/>
    </location>
</feature>
<dbReference type="AlphaFoldDB" id="A0A0C3DD71"/>
<organism evidence="12 13">
    <name type="scientific">Scleroderma citrinum Foug A</name>
    <dbReference type="NCBI Taxonomy" id="1036808"/>
    <lineage>
        <taxon>Eukaryota</taxon>
        <taxon>Fungi</taxon>
        <taxon>Dikarya</taxon>
        <taxon>Basidiomycota</taxon>
        <taxon>Agaricomycotina</taxon>
        <taxon>Agaricomycetes</taxon>
        <taxon>Agaricomycetidae</taxon>
        <taxon>Boletales</taxon>
        <taxon>Sclerodermatineae</taxon>
        <taxon>Sclerodermataceae</taxon>
        <taxon>Scleroderma</taxon>
    </lineage>
</organism>
<reference evidence="12 13" key="1">
    <citation type="submission" date="2014-04" db="EMBL/GenBank/DDBJ databases">
        <authorList>
            <consortium name="DOE Joint Genome Institute"/>
            <person name="Kuo A."/>
            <person name="Kohler A."/>
            <person name="Nagy L.G."/>
            <person name="Floudas D."/>
            <person name="Copeland A."/>
            <person name="Barry K.W."/>
            <person name="Cichocki N."/>
            <person name="Veneault-Fourrey C."/>
            <person name="LaButti K."/>
            <person name="Lindquist E.A."/>
            <person name="Lipzen A."/>
            <person name="Lundell T."/>
            <person name="Morin E."/>
            <person name="Murat C."/>
            <person name="Sun H."/>
            <person name="Tunlid A."/>
            <person name="Henrissat B."/>
            <person name="Grigoriev I.V."/>
            <person name="Hibbett D.S."/>
            <person name="Martin F."/>
            <person name="Nordberg H.P."/>
            <person name="Cantor M.N."/>
            <person name="Hua S.X."/>
        </authorList>
    </citation>
    <scope>NUCLEOTIDE SEQUENCE [LARGE SCALE GENOMIC DNA]</scope>
    <source>
        <strain evidence="12 13">Foug A</strain>
    </source>
</reference>
<evidence type="ECO:0000256" key="4">
    <source>
        <dbReference type="ARBA" id="ARBA00023128"/>
    </source>
</evidence>
<evidence type="ECO:0000256" key="2">
    <source>
        <dbReference type="ARBA" id="ARBA00022763"/>
    </source>
</evidence>
<reference evidence="13" key="2">
    <citation type="submission" date="2015-01" db="EMBL/GenBank/DDBJ databases">
        <title>Evolutionary Origins and Diversification of the Mycorrhizal Mutualists.</title>
        <authorList>
            <consortium name="DOE Joint Genome Institute"/>
            <consortium name="Mycorrhizal Genomics Consortium"/>
            <person name="Kohler A."/>
            <person name="Kuo A."/>
            <person name="Nagy L.G."/>
            <person name="Floudas D."/>
            <person name="Copeland A."/>
            <person name="Barry K.W."/>
            <person name="Cichocki N."/>
            <person name="Veneault-Fourrey C."/>
            <person name="LaButti K."/>
            <person name="Lindquist E.A."/>
            <person name="Lipzen A."/>
            <person name="Lundell T."/>
            <person name="Morin E."/>
            <person name="Murat C."/>
            <person name="Riley R."/>
            <person name="Ohm R."/>
            <person name="Sun H."/>
            <person name="Tunlid A."/>
            <person name="Henrissat B."/>
            <person name="Grigoriev I.V."/>
            <person name="Hibbett D.S."/>
            <person name="Martin F."/>
        </authorList>
    </citation>
    <scope>NUCLEOTIDE SEQUENCE [LARGE SCALE GENOMIC DNA]</scope>
    <source>
        <strain evidence="13">Foug A</strain>
    </source>
</reference>